<accession>Q69PA1</accession>
<evidence type="ECO:0000313" key="1">
    <source>
        <dbReference type="EMBL" id="BAD36075.1"/>
    </source>
</evidence>
<reference evidence="2" key="2">
    <citation type="submission" date="2002-07" db="EMBL/GenBank/DDBJ databases">
        <title>Oryza sativa nipponbare(GA3) genomic DNA, chromosome 9, BAC clone:OJ1344_B01.</title>
        <authorList>
            <person name="Sasaki T."/>
            <person name="Matsumoto T."/>
            <person name="Hattori M."/>
            <person name="Sakaki Y."/>
            <person name="Katayose Y."/>
        </authorList>
    </citation>
    <scope>NUCLEOTIDE SEQUENCE</scope>
</reference>
<name>Q69PA1_ORYSJ</name>
<reference evidence="1" key="1">
    <citation type="submission" date="2002-06" db="EMBL/GenBank/DDBJ databases">
        <title>Oryza sativa nipponbare(GA3) genomic DNA, chromosome 9, PAC clone:P0556H01.</title>
        <authorList>
            <person name="Sasaki T."/>
            <person name="Matsumoto T."/>
            <person name="Katayose Y."/>
        </authorList>
    </citation>
    <scope>NUCLEOTIDE SEQUENCE</scope>
</reference>
<gene>
    <name evidence="2" type="ORF">OJ1344_B01.1</name>
    <name evidence="1" type="ORF">P0556H01.17</name>
</gene>
<sequence length="174" mass="18915">MFSPRLHVLPAGVFAGYRRDHWSKPSSSSRCSPPIDTTRTPGLHVDGACYDHTMARASVQIGSDQSNACTANDHCMTGLQEHANRPCITNICMPIASIYVYRHLFSTVLINFCCLFCMYRRGQRAHRPAGSILLGGDLIPASAAFVAVVSRVSIVVHMVAEFCGVSGCLRALES</sequence>
<evidence type="ECO:0000313" key="2">
    <source>
        <dbReference type="EMBL" id="BAD36133.1"/>
    </source>
</evidence>
<dbReference type="EMBL" id="AP005424">
    <property type="protein sequence ID" value="BAD36075.1"/>
    <property type="molecule type" value="Genomic_DNA"/>
</dbReference>
<dbReference type="Proteomes" id="UP000000763">
    <property type="component" value="Chromosome 9"/>
</dbReference>
<protein>
    <submittedName>
        <fullName evidence="2">Uncharacterized protein</fullName>
    </submittedName>
</protein>
<proteinExistence type="predicted"/>
<dbReference type="EMBL" id="AP005570">
    <property type="protein sequence ID" value="BAD36133.1"/>
    <property type="molecule type" value="Genomic_DNA"/>
</dbReference>
<evidence type="ECO:0000313" key="3">
    <source>
        <dbReference type="Proteomes" id="UP000000763"/>
    </source>
</evidence>
<reference evidence="3" key="4">
    <citation type="journal article" date="2008" name="Nucleic Acids Res.">
        <title>The rice annotation project database (RAP-DB): 2008 update.</title>
        <authorList>
            <consortium name="The rice annotation project (RAP)"/>
        </authorList>
    </citation>
    <scope>GENOME REANNOTATION</scope>
    <source>
        <strain evidence="3">cv. Nipponbare</strain>
    </source>
</reference>
<dbReference type="AlphaFoldDB" id="Q69PA1"/>
<organism evidence="2 3">
    <name type="scientific">Oryza sativa subsp. japonica</name>
    <name type="common">Rice</name>
    <dbReference type="NCBI Taxonomy" id="39947"/>
    <lineage>
        <taxon>Eukaryota</taxon>
        <taxon>Viridiplantae</taxon>
        <taxon>Streptophyta</taxon>
        <taxon>Embryophyta</taxon>
        <taxon>Tracheophyta</taxon>
        <taxon>Spermatophyta</taxon>
        <taxon>Magnoliopsida</taxon>
        <taxon>Liliopsida</taxon>
        <taxon>Poales</taxon>
        <taxon>Poaceae</taxon>
        <taxon>BOP clade</taxon>
        <taxon>Oryzoideae</taxon>
        <taxon>Oryzeae</taxon>
        <taxon>Oryzinae</taxon>
        <taxon>Oryza</taxon>
        <taxon>Oryza sativa</taxon>
    </lineage>
</organism>
<reference evidence="3" key="3">
    <citation type="journal article" date="2005" name="Nature">
        <title>The map-based sequence of the rice genome.</title>
        <authorList>
            <consortium name="International rice genome sequencing project (IRGSP)"/>
            <person name="Matsumoto T."/>
            <person name="Wu J."/>
            <person name="Kanamori H."/>
            <person name="Katayose Y."/>
            <person name="Fujisawa M."/>
            <person name="Namiki N."/>
            <person name="Mizuno H."/>
            <person name="Yamamoto K."/>
            <person name="Antonio B.A."/>
            <person name="Baba T."/>
            <person name="Sakata K."/>
            <person name="Nagamura Y."/>
            <person name="Aoki H."/>
            <person name="Arikawa K."/>
            <person name="Arita K."/>
            <person name="Bito T."/>
            <person name="Chiden Y."/>
            <person name="Fujitsuka N."/>
            <person name="Fukunaka R."/>
            <person name="Hamada M."/>
            <person name="Harada C."/>
            <person name="Hayashi A."/>
            <person name="Hijishita S."/>
            <person name="Honda M."/>
            <person name="Hosokawa S."/>
            <person name="Ichikawa Y."/>
            <person name="Idonuma A."/>
            <person name="Iijima M."/>
            <person name="Ikeda M."/>
            <person name="Ikeno M."/>
            <person name="Ito K."/>
            <person name="Ito S."/>
            <person name="Ito T."/>
            <person name="Ito Y."/>
            <person name="Ito Y."/>
            <person name="Iwabuchi A."/>
            <person name="Kamiya K."/>
            <person name="Karasawa W."/>
            <person name="Kurita K."/>
            <person name="Katagiri S."/>
            <person name="Kikuta A."/>
            <person name="Kobayashi H."/>
            <person name="Kobayashi N."/>
            <person name="Machita K."/>
            <person name="Maehara T."/>
            <person name="Masukawa M."/>
            <person name="Mizubayashi T."/>
            <person name="Mukai Y."/>
            <person name="Nagasaki H."/>
            <person name="Nagata Y."/>
            <person name="Naito S."/>
            <person name="Nakashima M."/>
            <person name="Nakama Y."/>
            <person name="Nakamichi Y."/>
            <person name="Nakamura M."/>
            <person name="Meguro A."/>
            <person name="Negishi M."/>
            <person name="Ohta I."/>
            <person name="Ohta T."/>
            <person name="Okamoto M."/>
            <person name="Ono N."/>
            <person name="Saji S."/>
            <person name="Sakaguchi M."/>
            <person name="Sakai K."/>
            <person name="Shibata M."/>
            <person name="Shimokawa T."/>
            <person name="Song J."/>
            <person name="Takazaki Y."/>
            <person name="Terasawa K."/>
            <person name="Tsugane M."/>
            <person name="Tsuji K."/>
            <person name="Ueda S."/>
            <person name="Waki K."/>
            <person name="Yamagata H."/>
            <person name="Yamamoto M."/>
            <person name="Yamamoto S."/>
            <person name="Yamane H."/>
            <person name="Yoshiki S."/>
            <person name="Yoshihara R."/>
            <person name="Yukawa K."/>
            <person name="Zhong H."/>
            <person name="Yano M."/>
            <person name="Yuan Q."/>
            <person name="Ouyang S."/>
            <person name="Liu J."/>
            <person name="Jones K.M."/>
            <person name="Gansberger K."/>
            <person name="Moffat K."/>
            <person name="Hill J."/>
            <person name="Bera J."/>
            <person name="Fadrosh D."/>
            <person name="Jin S."/>
            <person name="Johri S."/>
            <person name="Kim M."/>
            <person name="Overton L."/>
            <person name="Reardon M."/>
            <person name="Tsitrin T."/>
            <person name="Vuong H."/>
            <person name="Weaver B."/>
            <person name="Ciecko A."/>
            <person name="Tallon L."/>
            <person name="Jackson J."/>
            <person name="Pai G."/>
            <person name="Aken S.V."/>
            <person name="Utterback T."/>
            <person name="Reidmuller S."/>
            <person name="Feldblyum T."/>
            <person name="Hsiao J."/>
            <person name="Zismann V."/>
            <person name="Iobst S."/>
            <person name="de Vazeille A.R."/>
            <person name="Buell C.R."/>
            <person name="Ying K."/>
            <person name="Li Y."/>
            <person name="Lu T."/>
            <person name="Huang Y."/>
            <person name="Zhao Q."/>
            <person name="Feng Q."/>
            <person name="Zhang L."/>
            <person name="Zhu J."/>
            <person name="Weng Q."/>
            <person name="Mu J."/>
            <person name="Lu Y."/>
            <person name="Fan D."/>
            <person name="Liu Y."/>
            <person name="Guan J."/>
            <person name="Zhang Y."/>
            <person name="Yu S."/>
            <person name="Liu X."/>
            <person name="Zhang Y."/>
            <person name="Hong G."/>
            <person name="Han B."/>
            <person name="Choisne N."/>
            <person name="Demange N."/>
            <person name="Orjeda G."/>
            <person name="Samain S."/>
            <person name="Cattolico L."/>
            <person name="Pelletier E."/>
            <person name="Couloux A."/>
            <person name="Segurens B."/>
            <person name="Wincker P."/>
            <person name="D'Hont A."/>
            <person name="Scarpelli C."/>
            <person name="Weissenbach J."/>
            <person name="Salanoubat M."/>
            <person name="Quetier F."/>
            <person name="Yu Y."/>
            <person name="Kim H.R."/>
            <person name="Rambo T."/>
            <person name="Currie J."/>
            <person name="Collura K."/>
            <person name="Luo M."/>
            <person name="Yang T."/>
            <person name="Ammiraju J.S.S."/>
            <person name="Engler F."/>
            <person name="Soderlund C."/>
            <person name="Wing R.A."/>
            <person name="Palmer L.E."/>
            <person name="de la Bastide M."/>
            <person name="Spiegel L."/>
            <person name="Nascimento L."/>
            <person name="Zutavern T."/>
            <person name="O'Shaughnessy A."/>
            <person name="Dike S."/>
            <person name="Dedhia N."/>
            <person name="Preston R."/>
            <person name="Balija V."/>
            <person name="McCombie W.R."/>
            <person name="Chow T."/>
            <person name="Chen H."/>
            <person name="Chung M."/>
            <person name="Chen C."/>
            <person name="Shaw J."/>
            <person name="Wu H."/>
            <person name="Hsiao K."/>
            <person name="Chao Y."/>
            <person name="Chu M."/>
            <person name="Cheng C."/>
            <person name="Hour A."/>
            <person name="Lee P."/>
            <person name="Lin S."/>
            <person name="Lin Y."/>
            <person name="Liou J."/>
            <person name="Liu S."/>
            <person name="Hsing Y."/>
            <person name="Raghuvanshi S."/>
            <person name="Mohanty A."/>
            <person name="Bharti A.K."/>
            <person name="Gaur A."/>
            <person name="Gupta V."/>
            <person name="Kumar D."/>
            <person name="Ravi V."/>
            <person name="Vij S."/>
            <person name="Kapur A."/>
            <person name="Khurana P."/>
            <person name="Khurana P."/>
            <person name="Khurana J.P."/>
            <person name="Tyagi A.K."/>
            <person name="Gaikwad K."/>
            <person name="Singh A."/>
            <person name="Dalal V."/>
            <person name="Srivastava S."/>
            <person name="Dixit A."/>
            <person name="Pal A.K."/>
            <person name="Ghazi I.A."/>
            <person name="Yadav M."/>
            <person name="Pandit A."/>
            <person name="Bhargava A."/>
            <person name="Sureshbabu K."/>
            <person name="Batra K."/>
            <person name="Sharma T.R."/>
            <person name="Mohapatra T."/>
            <person name="Singh N.K."/>
            <person name="Messing J."/>
            <person name="Nelson A.B."/>
            <person name="Fuks G."/>
            <person name="Kavchok S."/>
            <person name="Keizer G."/>
            <person name="Linton E."/>
            <person name="Llaca V."/>
            <person name="Song R."/>
            <person name="Tanyolac B."/>
            <person name="Young S."/>
            <person name="Ho-Il K."/>
            <person name="Hahn J.H."/>
            <person name="Sangsakoo G."/>
            <person name="Vanavichit A."/>
            <person name="de Mattos Luiz.A.T."/>
            <person name="Zimmer P.D."/>
            <person name="Malone G."/>
            <person name="Dellagostin O."/>
            <person name="de Oliveira A.C."/>
            <person name="Bevan M."/>
            <person name="Bancroft I."/>
            <person name="Minx P."/>
            <person name="Cordum H."/>
            <person name="Wilson R."/>
            <person name="Cheng Z."/>
            <person name="Jin W."/>
            <person name="Jiang J."/>
            <person name="Leong S.A."/>
            <person name="Iwama H."/>
            <person name="Gojobori T."/>
            <person name="Itoh T."/>
            <person name="Niimura Y."/>
            <person name="Fujii Y."/>
            <person name="Habara T."/>
            <person name="Sakai H."/>
            <person name="Sato Y."/>
            <person name="Wilson G."/>
            <person name="Kumar K."/>
            <person name="McCouch S."/>
            <person name="Juretic N."/>
            <person name="Hoen D."/>
            <person name="Wright S."/>
            <person name="Bruskiewich R."/>
            <person name="Bureau T."/>
            <person name="Miyao A."/>
            <person name="Hirochika H."/>
            <person name="Nishikawa T."/>
            <person name="Kadowaki K."/>
            <person name="Sugiura M."/>
            <person name="Burr B."/>
            <person name="Sasaki T."/>
        </authorList>
    </citation>
    <scope>NUCLEOTIDE SEQUENCE [LARGE SCALE GENOMIC DNA]</scope>
    <source>
        <strain evidence="3">cv. Nipponbare</strain>
    </source>
</reference>